<name>A0ABT1N109_9GAMM</name>
<evidence type="ECO:0000256" key="1">
    <source>
        <dbReference type="SAM" id="Phobius"/>
    </source>
</evidence>
<keyword evidence="1" id="KW-0472">Membrane</keyword>
<dbReference type="EMBL" id="JANEYT010000018">
    <property type="protein sequence ID" value="MCQ1058390.1"/>
    <property type="molecule type" value="Genomic_DNA"/>
</dbReference>
<accession>A0ABT1N109</accession>
<evidence type="ECO:0000313" key="3">
    <source>
        <dbReference type="Proteomes" id="UP001524460"/>
    </source>
</evidence>
<comment type="caution">
    <text evidence="2">The sequence shown here is derived from an EMBL/GenBank/DDBJ whole genome shotgun (WGS) entry which is preliminary data.</text>
</comment>
<dbReference type="Proteomes" id="UP001524460">
    <property type="component" value="Unassembled WGS sequence"/>
</dbReference>
<reference evidence="2 3" key="1">
    <citation type="submission" date="2022-07" db="EMBL/GenBank/DDBJ databases">
        <title>Photobacterium pectinilyticum sp. nov., a marine bacterium isolated from surface seawater of Qingdao offshore.</title>
        <authorList>
            <person name="Wang X."/>
        </authorList>
    </citation>
    <scope>NUCLEOTIDE SEQUENCE [LARGE SCALE GENOMIC DNA]</scope>
    <source>
        <strain evidence="2 3">ZSDE20</strain>
    </source>
</reference>
<organism evidence="2 3">
    <name type="scientific">Photobacterium pectinilyticum</name>
    <dbReference type="NCBI Taxonomy" id="2906793"/>
    <lineage>
        <taxon>Bacteria</taxon>
        <taxon>Pseudomonadati</taxon>
        <taxon>Pseudomonadota</taxon>
        <taxon>Gammaproteobacteria</taxon>
        <taxon>Vibrionales</taxon>
        <taxon>Vibrionaceae</taxon>
        <taxon>Photobacterium</taxon>
    </lineage>
</organism>
<keyword evidence="1" id="KW-0812">Transmembrane</keyword>
<proteinExistence type="predicted"/>
<gene>
    <name evidence="2" type="ORF">NHN17_10000</name>
</gene>
<sequence>MESYTYFGQIVIIGYLSFFYCAYVRQKRLNIFLDIIKGLAGYKLHALGRDAFVDLQTKQLIYFRKLRYHKVSLTKVKVASTRLEYSVFALRPIRKFTFEFIDQSQLNLSYYGKNVILSEQLYSVLGEKLSGTMFSNPALRLKS</sequence>
<dbReference type="RefSeq" id="WP_255042270.1">
    <property type="nucleotide sequence ID" value="NZ_JANEYT010000018.1"/>
</dbReference>
<feature type="transmembrane region" description="Helical" evidence="1">
    <location>
        <begin position="6"/>
        <end position="24"/>
    </location>
</feature>
<keyword evidence="1" id="KW-1133">Transmembrane helix</keyword>
<protein>
    <submittedName>
        <fullName evidence="2">Uncharacterized protein</fullName>
    </submittedName>
</protein>
<keyword evidence="3" id="KW-1185">Reference proteome</keyword>
<evidence type="ECO:0000313" key="2">
    <source>
        <dbReference type="EMBL" id="MCQ1058390.1"/>
    </source>
</evidence>